<keyword evidence="2" id="KW-1185">Reference proteome</keyword>
<dbReference type="EMBL" id="JANJQO010000018">
    <property type="protein sequence ID" value="KAJ2983749.1"/>
    <property type="molecule type" value="Genomic_DNA"/>
</dbReference>
<gene>
    <name evidence="1" type="ORF">NQ176_g488</name>
</gene>
<sequence>MQSASLPPTTSSQDNSACEEIESQNAPQYATPPEVIIEGDISLRRLQPTDAKALQKAAQESLNELSRWMPWAENGYPLAQAEQFLAFADEKWLSREEYHFALLVNDDTCGSFAILPPVSKKQATLELGFWLATSVTGRGLATRASALLVQAAFVMNAQHVQIRHDERNHRCEAVPRRLGFSCLGAKPVGNNAENKVFSVTWQIDREVWMGK</sequence>
<reference evidence="1" key="1">
    <citation type="submission" date="2022-08" db="EMBL/GenBank/DDBJ databases">
        <title>Genome Sequence of Lecanicillium fungicola.</title>
        <authorList>
            <person name="Buettner E."/>
        </authorList>
    </citation>
    <scope>NUCLEOTIDE SEQUENCE</scope>
    <source>
        <strain evidence="1">Babe33</strain>
    </source>
</reference>
<evidence type="ECO:0000313" key="1">
    <source>
        <dbReference type="EMBL" id="KAJ2983749.1"/>
    </source>
</evidence>
<accession>A0ACC1NXZ7</accession>
<protein>
    <submittedName>
        <fullName evidence="1">Uncharacterized protein</fullName>
    </submittedName>
</protein>
<evidence type="ECO:0000313" key="2">
    <source>
        <dbReference type="Proteomes" id="UP001143910"/>
    </source>
</evidence>
<proteinExistence type="predicted"/>
<name>A0ACC1NXZ7_9HYPO</name>
<dbReference type="Proteomes" id="UP001143910">
    <property type="component" value="Unassembled WGS sequence"/>
</dbReference>
<organism evidence="1 2">
    <name type="scientific">Zarea fungicola</name>
    <dbReference type="NCBI Taxonomy" id="93591"/>
    <lineage>
        <taxon>Eukaryota</taxon>
        <taxon>Fungi</taxon>
        <taxon>Dikarya</taxon>
        <taxon>Ascomycota</taxon>
        <taxon>Pezizomycotina</taxon>
        <taxon>Sordariomycetes</taxon>
        <taxon>Hypocreomycetidae</taxon>
        <taxon>Hypocreales</taxon>
        <taxon>Cordycipitaceae</taxon>
        <taxon>Zarea</taxon>
    </lineage>
</organism>
<comment type="caution">
    <text evidence="1">The sequence shown here is derived from an EMBL/GenBank/DDBJ whole genome shotgun (WGS) entry which is preliminary data.</text>
</comment>